<gene>
    <name evidence="1" type="ORF">SAMN05444388_101650</name>
</gene>
<dbReference type="Proteomes" id="UP000184112">
    <property type="component" value="Unassembled WGS sequence"/>
</dbReference>
<proteinExistence type="predicted"/>
<evidence type="ECO:0000313" key="1">
    <source>
        <dbReference type="EMBL" id="SHG09572.1"/>
    </source>
</evidence>
<reference evidence="1 2" key="1">
    <citation type="submission" date="2016-11" db="EMBL/GenBank/DDBJ databases">
        <authorList>
            <person name="Jaros S."/>
            <person name="Januszkiewicz K."/>
            <person name="Wedrychowicz H."/>
        </authorList>
    </citation>
    <scope>NUCLEOTIDE SEQUENCE [LARGE SCALE GENOMIC DNA]</scope>
    <source>
        <strain evidence="1 2">DSM 6792</strain>
    </source>
</reference>
<dbReference type="AlphaFoldDB" id="A0A1M5H1I1"/>
<accession>A0A1M5H1I1</accession>
<sequence length="63" mass="6485">MKKLKNLAGVEILSVNERKNIIGGGPGVEACYCPGTGIFAGVIHPGEGETCAAVIEENCPLES</sequence>
<dbReference type="EMBL" id="FQWH01000001">
    <property type="protein sequence ID" value="SHG09572.1"/>
    <property type="molecule type" value="Genomic_DNA"/>
</dbReference>
<protein>
    <submittedName>
        <fullName evidence="1">Uncharacterized protein</fullName>
    </submittedName>
</protein>
<name>A0A1M5H1I1_FLAJO</name>
<dbReference type="RefSeq" id="WP_073408132.1">
    <property type="nucleotide sequence ID" value="NZ_CP158862.1"/>
</dbReference>
<organism evidence="1 2">
    <name type="scientific">Flavobacterium johnsoniae</name>
    <name type="common">Cytophaga johnsonae</name>
    <dbReference type="NCBI Taxonomy" id="986"/>
    <lineage>
        <taxon>Bacteria</taxon>
        <taxon>Pseudomonadati</taxon>
        <taxon>Bacteroidota</taxon>
        <taxon>Flavobacteriia</taxon>
        <taxon>Flavobacteriales</taxon>
        <taxon>Flavobacteriaceae</taxon>
        <taxon>Flavobacterium</taxon>
    </lineage>
</organism>
<evidence type="ECO:0000313" key="2">
    <source>
        <dbReference type="Proteomes" id="UP000184112"/>
    </source>
</evidence>